<protein>
    <recommendedName>
        <fullName evidence="4">Glycosyltransferase RgtA/B/C/D-like domain-containing protein</fullName>
    </recommendedName>
</protein>
<sequence length="440" mass="49419">MGRKVFIAILILGFLVWVHTRGFVVGDEGYLLNAGARMMDGQWPYRDFQFVYQPLTAYLNFLAFKFWGVSILSSRVMAILVSGLGVVAIFKIFGQTKWGIAVVVSYLLWGPGQINFLAPTMICLALGLWHVWGLKNGKWMLVGVTAGLVILTKQNFGLAILLLDLFYIKRFVTGYFYGLLGIILAHSVILFLTGSMMMYLVELYETTVVKIGLKGIFTTAWPWEYPQPLIIKLVKTAIYAVPAILAVKELRNDKVLALLVLAFYGLSIRPTTDWIHLTPLLAISGLLISGKYRTWFMAGWIAAGVLVLGYGGYYKWGKPIVEQTVVWKIGLEVPELASEKYVFIYSYSPGWYVVLGKQNPTPYDYLHSGILDTKIERRVIGELLVNKVQYVLADGQLEADRSRIAEFVVANYSKVAVVENLTLWKSNSVLYALETGTNSR</sequence>
<evidence type="ECO:0000256" key="1">
    <source>
        <dbReference type="SAM" id="Phobius"/>
    </source>
</evidence>
<dbReference type="EMBL" id="MEXR01000032">
    <property type="protein sequence ID" value="OGD09424.1"/>
    <property type="molecule type" value="Genomic_DNA"/>
</dbReference>
<evidence type="ECO:0000313" key="2">
    <source>
        <dbReference type="EMBL" id="OGD09424.1"/>
    </source>
</evidence>
<feature type="transmembrane region" description="Helical" evidence="1">
    <location>
        <begin position="114"/>
        <end position="132"/>
    </location>
</feature>
<feature type="transmembrane region" description="Helical" evidence="1">
    <location>
        <begin position="139"/>
        <end position="163"/>
    </location>
</feature>
<accession>A0A1F4ZVL4</accession>
<proteinExistence type="predicted"/>
<feature type="transmembrane region" description="Helical" evidence="1">
    <location>
        <begin position="50"/>
        <end position="69"/>
    </location>
</feature>
<keyword evidence="1" id="KW-1133">Transmembrane helix</keyword>
<organism evidence="2 3">
    <name type="scientific">Candidatus Amesbacteria bacterium RIFOXYB1_FULL_44_23</name>
    <dbReference type="NCBI Taxonomy" id="1797263"/>
    <lineage>
        <taxon>Bacteria</taxon>
        <taxon>Candidatus Amesiibacteriota</taxon>
    </lineage>
</organism>
<feature type="transmembrane region" description="Helical" evidence="1">
    <location>
        <begin position="292"/>
        <end position="313"/>
    </location>
</feature>
<reference evidence="2 3" key="1">
    <citation type="journal article" date="2016" name="Nat. Commun.">
        <title>Thousands of microbial genomes shed light on interconnected biogeochemical processes in an aquifer system.</title>
        <authorList>
            <person name="Anantharaman K."/>
            <person name="Brown C.T."/>
            <person name="Hug L.A."/>
            <person name="Sharon I."/>
            <person name="Castelle C.J."/>
            <person name="Probst A.J."/>
            <person name="Thomas B.C."/>
            <person name="Singh A."/>
            <person name="Wilkins M.J."/>
            <person name="Karaoz U."/>
            <person name="Brodie E.L."/>
            <person name="Williams K.H."/>
            <person name="Hubbard S.S."/>
            <person name="Banfield J.F."/>
        </authorList>
    </citation>
    <scope>NUCLEOTIDE SEQUENCE [LARGE SCALE GENOMIC DNA]</scope>
</reference>
<comment type="caution">
    <text evidence="2">The sequence shown here is derived from an EMBL/GenBank/DDBJ whole genome shotgun (WGS) entry which is preliminary data.</text>
</comment>
<keyword evidence="1" id="KW-0472">Membrane</keyword>
<dbReference type="Proteomes" id="UP000176424">
    <property type="component" value="Unassembled WGS sequence"/>
</dbReference>
<gene>
    <name evidence="2" type="ORF">A2397_01915</name>
</gene>
<dbReference type="STRING" id="1797263.A2397_01915"/>
<name>A0A1F4ZVL4_9BACT</name>
<keyword evidence="1" id="KW-0812">Transmembrane</keyword>
<feature type="transmembrane region" description="Helical" evidence="1">
    <location>
        <begin position="175"/>
        <end position="201"/>
    </location>
</feature>
<feature type="transmembrane region" description="Helical" evidence="1">
    <location>
        <begin position="255"/>
        <end position="272"/>
    </location>
</feature>
<evidence type="ECO:0008006" key="4">
    <source>
        <dbReference type="Google" id="ProtNLM"/>
    </source>
</evidence>
<feature type="transmembrane region" description="Helical" evidence="1">
    <location>
        <begin position="76"/>
        <end position="94"/>
    </location>
</feature>
<dbReference type="AlphaFoldDB" id="A0A1F4ZVL4"/>
<evidence type="ECO:0000313" key="3">
    <source>
        <dbReference type="Proteomes" id="UP000176424"/>
    </source>
</evidence>